<dbReference type="eggNOG" id="ENOG502ZVAT">
    <property type="taxonomic scope" value="Bacteria"/>
</dbReference>
<dbReference type="EMBL" id="AEVS01000084">
    <property type="protein sequence ID" value="EGA64493.1"/>
    <property type="molecule type" value="Genomic_DNA"/>
</dbReference>
<sequence length="113" mass="12293">MPIANCILSPTVRQKNATSRAGLIDLWAQYSGQTSAEMTITVQSGEQQFGKNYAAICSLHLPALWSSEAVTSLQLGLSRAISDYYQLEPSEVIVMTSIIESGNVVEGDNVIKW</sequence>
<keyword evidence="2" id="KW-1185">Reference proteome</keyword>
<evidence type="ECO:0000313" key="2">
    <source>
        <dbReference type="Proteomes" id="UP000004371"/>
    </source>
</evidence>
<name>E8LXS5_9VIBR</name>
<proteinExistence type="predicted"/>
<dbReference type="OrthoDB" id="1495423at2"/>
<gene>
    <name evidence="1" type="ORF">VIBR0546_16798</name>
</gene>
<comment type="caution">
    <text evidence="1">The sequence shown here is derived from an EMBL/GenBank/DDBJ whole genome shotgun (WGS) entry which is preliminary data.</text>
</comment>
<dbReference type="RefSeq" id="WP_006880650.1">
    <property type="nucleotide sequence ID" value="NZ_AEVS01000084.1"/>
</dbReference>
<accession>E8LXS5</accession>
<evidence type="ECO:0000313" key="1">
    <source>
        <dbReference type="EMBL" id="EGA64493.1"/>
    </source>
</evidence>
<protein>
    <submittedName>
        <fullName evidence="1">Uncharacterized protein</fullName>
    </submittedName>
</protein>
<dbReference type="STRING" id="945543.VIBR0546_16798"/>
<dbReference type="Proteomes" id="UP000004371">
    <property type="component" value="Unassembled WGS sequence"/>
</dbReference>
<reference evidence="1 2" key="1">
    <citation type="journal article" date="2012" name="Int. J. Syst. Evol. Microbiol.">
        <title>Vibrio caribbeanicus sp. nov., isolated from the marine sponge Scleritoderma cyanea.</title>
        <authorList>
            <person name="Hoffmann M."/>
            <person name="Monday S.R."/>
            <person name="Allard M.W."/>
            <person name="Strain E.A."/>
            <person name="Whittaker P."/>
            <person name="Naum M."/>
            <person name="McCarthy P.J."/>
            <person name="Lopez J.V."/>
            <person name="Fischer M."/>
            <person name="Brown E.W."/>
        </authorList>
    </citation>
    <scope>NUCLEOTIDE SEQUENCE [LARGE SCALE GENOMIC DNA]</scope>
    <source>
        <strain evidence="1 2">LMG 20546</strain>
    </source>
</reference>
<organism evidence="1 2">
    <name type="scientific">Vibrio brasiliensis LMG 20546</name>
    <dbReference type="NCBI Taxonomy" id="945543"/>
    <lineage>
        <taxon>Bacteria</taxon>
        <taxon>Pseudomonadati</taxon>
        <taxon>Pseudomonadota</taxon>
        <taxon>Gammaproteobacteria</taxon>
        <taxon>Vibrionales</taxon>
        <taxon>Vibrionaceae</taxon>
        <taxon>Vibrio</taxon>
        <taxon>Vibrio oreintalis group</taxon>
    </lineage>
</organism>
<dbReference type="AlphaFoldDB" id="E8LXS5"/>